<dbReference type="PANTHER" id="PTHR30447">
    <property type="entry name" value="FRUCTOSE-1,6-BISPHOSPHATASE CLASS 2"/>
    <property type="match status" value="1"/>
</dbReference>
<evidence type="ECO:0000256" key="5">
    <source>
        <dbReference type="ARBA" id="ARBA00022801"/>
    </source>
</evidence>
<dbReference type="PANTHER" id="PTHR30447:SF0">
    <property type="entry name" value="FRUCTOSE-1,6-BISPHOSPHATASE 1 CLASS 2-RELATED"/>
    <property type="match status" value="1"/>
</dbReference>
<dbReference type="GO" id="GO:0042132">
    <property type="term" value="F:fructose 1,6-bisphosphate 1-phosphatase activity"/>
    <property type="evidence" value="ECO:0007669"/>
    <property type="project" value="UniProtKB-EC"/>
</dbReference>
<gene>
    <name evidence="8" type="ORF">FDQ92_12695</name>
</gene>
<dbReference type="Pfam" id="PF03320">
    <property type="entry name" value="FBPase_glpX"/>
    <property type="match status" value="1"/>
</dbReference>
<dbReference type="EMBL" id="CP040098">
    <property type="protein sequence ID" value="QCQ23568.1"/>
    <property type="molecule type" value="Genomic_DNA"/>
</dbReference>
<dbReference type="Gene3D" id="3.30.540.10">
    <property type="entry name" value="Fructose-1,6-Bisphosphatase, subunit A, domain 1"/>
    <property type="match status" value="1"/>
</dbReference>
<keyword evidence="7" id="KW-0119">Carbohydrate metabolism</keyword>
<evidence type="ECO:0000256" key="4">
    <source>
        <dbReference type="ARBA" id="ARBA00022723"/>
    </source>
</evidence>
<dbReference type="GO" id="GO:0006071">
    <property type="term" value="P:glycerol metabolic process"/>
    <property type="evidence" value="ECO:0007669"/>
    <property type="project" value="InterPro"/>
</dbReference>
<dbReference type="GO" id="GO:0006094">
    <property type="term" value="P:gluconeogenesis"/>
    <property type="evidence" value="ECO:0007669"/>
    <property type="project" value="InterPro"/>
</dbReference>
<evidence type="ECO:0000256" key="2">
    <source>
        <dbReference type="ARBA" id="ARBA00008989"/>
    </source>
</evidence>
<dbReference type="SUPFAM" id="SSF56655">
    <property type="entry name" value="Carbohydrate phosphatase"/>
    <property type="match status" value="1"/>
</dbReference>
<keyword evidence="9" id="KW-1185">Reference proteome</keyword>
<reference evidence="8 9" key="1">
    <citation type="submission" date="2019-05" db="EMBL/GenBank/DDBJ databases">
        <title>The Complete Genome Sequence of the n-alkane-degrading Desulfoglaeba alkanexedens ALDC reveals multiple alkylsuccinate synthase gene clusters.</title>
        <authorList>
            <person name="Callaghan A.V."/>
            <person name="Davidova I.A."/>
            <person name="Duncan K.E."/>
            <person name="Morris B."/>
            <person name="McInerney M.J."/>
        </authorList>
    </citation>
    <scope>NUCLEOTIDE SEQUENCE [LARGE SCALE GENOMIC DNA]</scope>
    <source>
        <strain evidence="8 9">ALDC</strain>
    </source>
</reference>
<keyword evidence="6" id="KW-0464">Manganese</keyword>
<evidence type="ECO:0000256" key="7">
    <source>
        <dbReference type="ARBA" id="ARBA00023277"/>
    </source>
</evidence>
<dbReference type="GO" id="GO:0030388">
    <property type="term" value="P:fructose 1,6-bisphosphate metabolic process"/>
    <property type="evidence" value="ECO:0007669"/>
    <property type="project" value="TreeGrafter"/>
</dbReference>
<name>A0A4P8L6A5_9BACT</name>
<sequence>MNQQSDNERRALLNTGYDLNRVLTTADLVAGDDIFFAATGIWRGTFLWGVRFTGRGALTHSVVIRGKTGTIRYIEAHHSFDMLIQISAIDYDQTSVVPRNRLRQGHSPEAPDLPLLVHLGGKRHREKSLFPFLCER</sequence>
<evidence type="ECO:0000256" key="6">
    <source>
        <dbReference type="ARBA" id="ARBA00023211"/>
    </source>
</evidence>
<dbReference type="EC" id="3.1.3.11" evidence="3"/>
<accession>A0A4P8L6A5</accession>
<evidence type="ECO:0000313" key="9">
    <source>
        <dbReference type="Proteomes" id="UP000298602"/>
    </source>
</evidence>
<evidence type="ECO:0000313" key="8">
    <source>
        <dbReference type="EMBL" id="QCQ23568.1"/>
    </source>
</evidence>
<dbReference type="KEGG" id="dax:FDQ92_12695"/>
<evidence type="ECO:0000256" key="3">
    <source>
        <dbReference type="ARBA" id="ARBA00013093"/>
    </source>
</evidence>
<organism evidence="8 9">
    <name type="scientific">Desulfoglaeba alkanexedens ALDC</name>
    <dbReference type="NCBI Taxonomy" id="980445"/>
    <lineage>
        <taxon>Bacteria</taxon>
        <taxon>Pseudomonadati</taxon>
        <taxon>Thermodesulfobacteriota</taxon>
        <taxon>Syntrophobacteria</taxon>
        <taxon>Syntrophobacterales</taxon>
        <taxon>Syntrophobacteraceae</taxon>
        <taxon>Desulfoglaeba</taxon>
    </lineage>
</organism>
<dbReference type="GO" id="GO:0005829">
    <property type="term" value="C:cytosol"/>
    <property type="evidence" value="ECO:0007669"/>
    <property type="project" value="TreeGrafter"/>
</dbReference>
<keyword evidence="5" id="KW-0378">Hydrolase</keyword>
<dbReference type="AlphaFoldDB" id="A0A4P8L6A5"/>
<proteinExistence type="inferred from homology"/>
<dbReference type="InterPro" id="IPR004464">
    <property type="entry name" value="FBPase_class-2/SBPase"/>
</dbReference>
<protein>
    <recommendedName>
        <fullName evidence="3">fructose-bisphosphatase</fullName>
        <ecNumber evidence="3">3.1.3.11</ecNumber>
    </recommendedName>
</protein>
<comment type="similarity">
    <text evidence="2">Belongs to the FBPase class 2 family.</text>
</comment>
<dbReference type="Proteomes" id="UP000298602">
    <property type="component" value="Chromosome"/>
</dbReference>
<dbReference type="OrthoDB" id="9779353at2"/>
<dbReference type="GO" id="GO:0046872">
    <property type="term" value="F:metal ion binding"/>
    <property type="evidence" value="ECO:0007669"/>
    <property type="project" value="UniProtKB-KW"/>
</dbReference>
<reference evidence="8 9" key="2">
    <citation type="submission" date="2019-05" db="EMBL/GenBank/DDBJ databases">
        <authorList>
            <person name="Suflita J.M."/>
            <person name="Marks C.R."/>
        </authorList>
    </citation>
    <scope>NUCLEOTIDE SEQUENCE [LARGE SCALE GENOMIC DNA]</scope>
    <source>
        <strain evidence="8 9">ALDC</strain>
    </source>
</reference>
<evidence type="ECO:0000256" key="1">
    <source>
        <dbReference type="ARBA" id="ARBA00001273"/>
    </source>
</evidence>
<comment type="catalytic activity">
    <reaction evidence="1">
        <text>beta-D-fructose 1,6-bisphosphate + H2O = beta-D-fructose 6-phosphate + phosphate</text>
        <dbReference type="Rhea" id="RHEA:11064"/>
        <dbReference type="ChEBI" id="CHEBI:15377"/>
        <dbReference type="ChEBI" id="CHEBI:32966"/>
        <dbReference type="ChEBI" id="CHEBI:43474"/>
        <dbReference type="ChEBI" id="CHEBI:57634"/>
        <dbReference type="EC" id="3.1.3.11"/>
    </reaction>
</comment>
<keyword evidence="4" id="KW-0479">Metal-binding</keyword>